<proteinExistence type="predicted"/>
<dbReference type="PANTHER" id="PTHR30349:SF64">
    <property type="entry name" value="PROPHAGE INTEGRASE INTD-RELATED"/>
    <property type="match status" value="1"/>
</dbReference>
<comment type="caution">
    <text evidence="3">The sequence shown here is derived from an EMBL/GenBank/DDBJ whole genome shotgun (WGS) entry which is preliminary data.</text>
</comment>
<dbReference type="Pfam" id="PF00589">
    <property type="entry name" value="Phage_integrase"/>
    <property type="match status" value="1"/>
</dbReference>
<organism evidence="3">
    <name type="scientific">Thermosulfidibacter takaii</name>
    <dbReference type="NCBI Taxonomy" id="412593"/>
    <lineage>
        <taxon>Bacteria</taxon>
        <taxon>Pseudomonadati</taxon>
        <taxon>Thermosulfidibacterota</taxon>
        <taxon>Thermosulfidibacteria</taxon>
        <taxon>Thermosulfidibacterales</taxon>
        <taxon>Thermosulfidibacteraceae</taxon>
    </lineage>
</organism>
<dbReference type="InterPro" id="IPR013762">
    <property type="entry name" value="Integrase-like_cat_sf"/>
</dbReference>
<dbReference type="InterPro" id="IPR050090">
    <property type="entry name" value="Tyrosine_recombinase_XerCD"/>
</dbReference>
<reference evidence="3" key="1">
    <citation type="journal article" date="2020" name="mSystems">
        <title>Genome- and Community-Level Interaction Insights into Carbon Utilization and Element Cycling Functions of Hydrothermarchaeota in Hydrothermal Sediment.</title>
        <authorList>
            <person name="Zhou Z."/>
            <person name="Liu Y."/>
            <person name="Xu W."/>
            <person name="Pan J."/>
            <person name="Luo Z.H."/>
            <person name="Li M."/>
        </authorList>
    </citation>
    <scope>NUCLEOTIDE SEQUENCE [LARGE SCALE GENOMIC DNA]</scope>
    <source>
        <strain evidence="3">HyVt-115</strain>
    </source>
</reference>
<protein>
    <submittedName>
        <fullName evidence="3">Site-specific integrase</fullName>
    </submittedName>
</protein>
<feature type="domain" description="Tyr recombinase" evidence="2">
    <location>
        <begin position="22"/>
        <end position="192"/>
    </location>
</feature>
<evidence type="ECO:0000313" key="3">
    <source>
        <dbReference type="EMBL" id="HDD52441.1"/>
    </source>
</evidence>
<sequence>MEWGLIPENPATKVKLLAVENTQMDFLSVEQIQALISACDGLLRDIVVVALRTGARRGELLSLTWDQVDFKGKAIHLTKTKSGKARTIPMNQTVYETLARLRERATSEWVFESPRTGRAFVDLKNGLREAYKKAGIPIKGRPFHLLRHTWASHLVMNGCDLYTLMKLGGWQSQEMVQRYANLSKQFQKKIMGALDGILSQEEKVIPNRLAHGS</sequence>
<keyword evidence="1" id="KW-0233">DNA recombination</keyword>
<dbReference type="InterPro" id="IPR002104">
    <property type="entry name" value="Integrase_catalytic"/>
</dbReference>
<gene>
    <name evidence="3" type="ORF">ENF32_00005</name>
</gene>
<dbReference type="EMBL" id="DQWS01000001">
    <property type="protein sequence ID" value="HDD52441.1"/>
    <property type="molecule type" value="Genomic_DNA"/>
</dbReference>
<dbReference type="GO" id="GO:0003677">
    <property type="term" value="F:DNA binding"/>
    <property type="evidence" value="ECO:0007669"/>
    <property type="project" value="InterPro"/>
</dbReference>
<dbReference type="Proteomes" id="UP000885690">
    <property type="component" value="Unassembled WGS sequence"/>
</dbReference>
<dbReference type="PANTHER" id="PTHR30349">
    <property type="entry name" value="PHAGE INTEGRASE-RELATED"/>
    <property type="match status" value="1"/>
</dbReference>
<dbReference type="Gene3D" id="1.10.443.10">
    <property type="entry name" value="Intergrase catalytic core"/>
    <property type="match status" value="1"/>
</dbReference>
<name>A0A7C0U5Q1_9BACT</name>
<dbReference type="InterPro" id="IPR011010">
    <property type="entry name" value="DNA_brk_join_enz"/>
</dbReference>
<evidence type="ECO:0000256" key="1">
    <source>
        <dbReference type="ARBA" id="ARBA00023172"/>
    </source>
</evidence>
<dbReference type="PROSITE" id="PS51898">
    <property type="entry name" value="TYR_RECOMBINASE"/>
    <property type="match status" value="1"/>
</dbReference>
<dbReference type="GO" id="GO:0015074">
    <property type="term" value="P:DNA integration"/>
    <property type="evidence" value="ECO:0007669"/>
    <property type="project" value="InterPro"/>
</dbReference>
<dbReference type="SUPFAM" id="SSF56349">
    <property type="entry name" value="DNA breaking-rejoining enzymes"/>
    <property type="match status" value="1"/>
</dbReference>
<dbReference type="GO" id="GO:0006310">
    <property type="term" value="P:DNA recombination"/>
    <property type="evidence" value="ECO:0007669"/>
    <property type="project" value="UniProtKB-KW"/>
</dbReference>
<dbReference type="CDD" id="cd00796">
    <property type="entry name" value="INT_Rci_Hp1_C"/>
    <property type="match status" value="1"/>
</dbReference>
<dbReference type="AlphaFoldDB" id="A0A7C0U5Q1"/>
<evidence type="ECO:0000259" key="2">
    <source>
        <dbReference type="PROSITE" id="PS51898"/>
    </source>
</evidence>
<accession>A0A7C0U5Q1</accession>